<dbReference type="Pfam" id="PF25273">
    <property type="entry name" value="DUF7869"/>
    <property type="match status" value="1"/>
</dbReference>
<comment type="caution">
    <text evidence="2">The sequence shown here is derived from an EMBL/GenBank/DDBJ whole genome shotgun (WGS) entry which is preliminary data.</text>
</comment>
<proteinExistence type="predicted"/>
<evidence type="ECO:0000313" key="3">
    <source>
        <dbReference type="Proteomes" id="UP000593567"/>
    </source>
</evidence>
<gene>
    <name evidence="2" type="ORF">EB796_001138</name>
</gene>
<keyword evidence="3" id="KW-1185">Reference proteome</keyword>
<dbReference type="Proteomes" id="UP000593567">
    <property type="component" value="Unassembled WGS sequence"/>
</dbReference>
<dbReference type="EMBL" id="VXIV02000132">
    <property type="protein sequence ID" value="KAF6040553.1"/>
    <property type="molecule type" value="Genomic_DNA"/>
</dbReference>
<dbReference type="PANTHER" id="PTHR34415:SF1">
    <property type="entry name" value="INTEGRASE CATALYTIC DOMAIN-CONTAINING PROTEIN"/>
    <property type="match status" value="1"/>
</dbReference>
<reference evidence="2" key="1">
    <citation type="submission" date="2020-06" db="EMBL/GenBank/DDBJ databases">
        <title>Draft genome of Bugula neritina, a colonial animal packing powerful symbionts and potential medicines.</title>
        <authorList>
            <person name="Rayko M."/>
        </authorList>
    </citation>
    <scope>NUCLEOTIDE SEQUENCE [LARGE SCALE GENOMIC DNA]</scope>
    <source>
        <strain evidence="2">Kwan_BN1</strain>
    </source>
</reference>
<accession>A0A7J7KR41</accession>
<dbReference type="InterPro" id="IPR057191">
    <property type="entry name" value="DUF7869"/>
</dbReference>
<dbReference type="PANTHER" id="PTHR34415">
    <property type="entry name" value="INTEGRASE CATALYTIC DOMAIN-CONTAINING PROTEIN"/>
    <property type="match status" value="1"/>
</dbReference>
<dbReference type="OrthoDB" id="6275328at2759"/>
<dbReference type="AlphaFoldDB" id="A0A7J7KR41"/>
<name>A0A7J7KR41_BUGNE</name>
<protein>
    <recommendedName>
        <fullName evidence="1">DUF7869 domain-containing protein</fullName>
    </recommendedName>
</protein>
<sequence>MINYFIENHLSREIVELELFCDGCAGQNKNYTLVRYFHWLVHEQKRFNKISVSYPIRGHSYMECDRDMNAVDCKSDVDLPSGWVDVFRNACKNPTPFNVILHNAASFLNYTAHLKLRYKSTCSFKTSVQCCTEIPGMACIKQASFVNFQEPVICHH</sequence>
<feature type="domain" description="DUF7869" evidence="1">
    <location>
        <begin position="17"/>
        <end position="66"/>
    </location>
</feature>
<evidence type="ECO:0000259" key="1">
    <source>
        <dbReference type="Pfam" id="PF25273"/>
    </source>
</evidence>
<evidence type="ECO:0000313" key="2">
    <source>
        <dbReference type="EMBL" id="KAF6040553.1"/>
    </source>
</evidence>
<organism evidence="2 3">
    <name type="scientific">Bugula neritina</name>
    <name type="common">Brown bryozoan</name>
    <name type="synonym">Sertularia neritina</name>
    <dbReference type="NCBI Taxonomy" id="10212"/>
    <lineage>
        <taxon>Eukaryota</taxon>
        <taxon>Metazoa</taxon>
        <taxon>Spiralia</taxon>
        <taxon>Lophotrochozoa</taxon>
        <taxon>Bryozoa</taxon>
        <taxon>Gymnolaemata</taxon>
        <taxon>Cheilostomatida</taxon>
        <taxon>Flustrina</taxon>
        <taxon>Buguloidea</taxon>
        <taxon>Bugulidae</taxon>
        <taxon>Bugula</taxon>
    </lineage>
</organism>